<name>A0ACB8T3I0_9AGAM</name>
<reference evidence="1" key="2">
    <citation type="journal article" date="2022" name="New Phytol.">
        <title>Evolutionary transition to the ectomycorrhizal habit in the genomes of a hyperdiverse lineage of mushroom-forming fungi.</title>
        <authorList>
            <person name="Looney B."/>
            <person name="Miyauchi S."/>
            <person name="Morin E."/>
            <person name="Drula E."/>
            <person name="Courty P.E."/>
            <person name="Kohler A."/>
            <person name="Kuo A."/>
            <person name="LaButti K."/>
            <person name="Pangilinan J."/>
            <person name="Lipzen A."/>
            <person name="Riley R."/>
            <person name="Andreopoulos W."/>
            <person name="He G."/>
            <person name="Johnson J."/>
            <person name="Nolan M."/>
            <person name="Tritt A."/>
            <person name="Barry K.W."/>
            <person name="Grigoriev I.V."/>
            <person name="Nagy L.G."/>
            <person name="Hibbett D."/>
            <person name="Henrissat B."/>
            <person name="Matheny P.B."/>
            <person name="Labbe J."/>
            <person name="Martin F.M."/>
        </authorList>
    </citation>
    <scope>NUCLEOTIDE SEQUENCE</scope>
    <source>
        <strain evidence="1">HHB10654</strain>
    </source>
</reference>
<keyword evidence="2" id="KW-1185">Reference proteome</keyword>
<comment type="caution">
    <text evidence="1">The sequence shown here is derived from an EMBL/GenBank/DDBJ whole genome shotgun (WGS) entry which is preliminary data.</text>
</comment>
<dbReference type="EMBL" id="MU277204">
    <property type="protein sequence ID" value="KAI0063047.1"/>
    <property type="molecule type" value="Genomic_DNA"/>
</dbReference>
<dbReference type="Proteomes" id="UP000814140">
    <property type="component" value="Unassembled WGS sequence"/>
</dbReference>
<gene>
    <name evidence="1" type="ORF">BV25DRAFT_1915381</name>
</gene>
<sequence length="918" mass="101538">MPSTSRKKQPAAGAGAALTPAQKGAATRKANREKREAAAAAVNSPEAGDEQDDSVHNEAPEPHSARGPRPRRVAASTAAKTGQGDEGSTRKRAASSAEPRGTDESAKKAPKQRKSDAAIASHNDPMEVDEDGRGQEGSPTDSHSPAVEQLQITRPWPSNARQDSPATQVNSVPPSEGPALTKAVPCGEARAGDEEDDEEEAAEDADAVESAVEGAHASDEAEGDEQWAGTEEPQDQDAPSKKTTKALARQFEQAARSRKKPSRFCTHLTAQTPIWARKGKGPALRRSNSPPPQGRHEDTRARAPPTRSVRETRWQDEHTPTLHTDQDQALERVQDNMGIMNIDVRDDGRSDAQPDRRRPAASRRRQRIESSGEDVPTKVNDTAIDDVDVVDDRERQRQLIRVQADSAPSKERDRAVDKARQGRPHPYDDERLYNRYSRAHGEFSATQPIQRQPGGRNSTEERPVRTHGRPYGGGDRFHESDQDGSKHGYGDQGSNGSRHDRHANHDYREYDRGDHHGRARERERGATRSQHTPRPQWNDAADILEIYDSTGSDDQHQHKPSTKRAAPTAMKKTTTVRVDARRTACESSKNEDKGEGTHGGDETDEGVEGESEDSQEDDGLPRDGQWLGSTKFNMGDKGRPMLAGQFERVANVISYTCATEVPKFVCFQDAFPLADDRIPLYRTALMKGARATKLRTIFARLESETAYVEKMAIIPEGRVSIFRGKVRDKAAAGVKMHYRFSSFPAHDFTGIISKLLENRRHIFPGDAVKRTIEEERPYCHSSIIYIIHESFFGGNPVKKFPVEYYPLSPRTKKRQLPKSMVALAATANEAALMAYRMGPTAVKIAFYGDTFDDVFSVHLATLDSIYDDDAEIYDGLMTYLYEQASGEASRAGPSSLSRRGEQIRPISIITANMAKRFK</sequence>
<reference evidence="1" key="1">
    <citation type="submission" date="2021-03" db="EMBL/GenBank/DDBJ databases">
        <authorList>
            <consortium name="DOE Joint Genome Institute"/>
            <person name="Ahrendt S."/>
            <person name="Looney B.P."/>
            <person name="Miyauchi S."/>
            <person name="Morin E."/>
            <person name="Drula E."/>
            <person name="Courty P.E."/>
            <person name="Chicoki N."/>
            <person name="Fauchery L."/>
            <person name="Kohler A."/>
            <person name="Kuo A."/>
            <person name="Labutti K."/>
            <person name="Pangilinan J."/>
            <person name="Lipzen A."/>
            <person name="Riley R."/>
            <person name="Andreopoulos W."/>
            <person name="He G."/>
            <person name="Johnson J."/>
            <person name="Barry K.W."/>
            <person name="Grigoriev I.V."/>
            <person name="Nagy L."/>
            <person name="Hibbett D."/>
            <person name="Henrissat B."/>
            <person name="Matheny P.B."/>
            <person name="Labbe J."/>
            <person name="Martin F."/>
        </authorList>
    </citation>
    <scope>NUCLEOTIDE SEQUENCE</scope>
    <source>
        <strain evidence="1">HHB10654</strain>
    </source>
</reference>
<protein>
    <submittedName>
        <fullName evidence="1">Uncharacterized protein</fullName>
    </submittedName>
</protein>
<proteinExistence type="predicted"/>
<organism evidence="1 2">
    <name type="scientific">Artomyces pyxidatus</name>
    <dbReference type="NCBI Taxonomy" id="48021"/>
    <lineage>
        <taxon>Eukaryota</taxon>
        <taxon>Fungi</taxon>
        <taxon>Dikarya</taxon>
        <taxon>Basidiomycota</taxon>
        <taxon>Agaricomycotina</taxon>
        <taxon>Agaricomycetes</taxon>
        <taxon>Russulales</taxon>
        <taxon>Auriscalpiaceae</taxon>
        <taxon>Artomyces</taxon>
    </lineage>
</organism>
<evidence type="ECO:0000313" key="2">
    <source>
        <dbReference type="Proteomes" id="UP000814140"/>
    </source>
</evidence>
<evidence type="ECO:0000313" key="1">
    <source>
        <dbReference type="EMBL" id="KAI0063047.1"/>
    </source>
</evidence>
<accession>A0ACB8T3I0</accession>